<dbReference type="InterPro" id="IPR008906">
    <property type="entry name" value="HATC_C_dom"/>
</dbReference>
<dbReference type="InterPro" id="IPR012337">
    <property type="entry name" value="RNaseH-like_sf"/>
</dbReference>
<reference evidence="3" key="1">
    <citation type="submission" date="2021-09" db="EMBL/GenBank/DDBJ databases">
        <authorList>
            <person name="Martin H S."/>
        </authorList>
    </citation>
    <scope>NUCLEOTIDE SEQUENCE</scope>
</reference>
<dbReference type="InterPro" id="IPR052717">
    <property type="entry name" value="Vacuolar_transposase_reg"/>
</dbReference>
<protein>
    <submittedName>
        <fullName evidence="3">(African queen) hypothetical protein</fullName>
    </submittedName>
</protein>
<dbReference type="GO" id="GO:0046983">
    <property type="term" value="F:protein dimerization activity"/>
    <property type="evidence" value="ECO:0007669"/>
    <property type="project" value="InterPro"/>
</dbReference>
<dbReference type="Proteomes" id="UP000789524">
    <property type="component" value="Unassembled WGS sequence"/>
</dbReference>
<dbReference type="Pfam" id="PF05699">
    <property type="entry name" value="Dimer_Tnp_hAT"/>
    <property type="match status" value="1"/>
</dbReference>
<dbReference type="EMBL" id="CAKASE010000048">
    <property type="protein sequence ID" value="CAG9562811.1"/>
    <property type="molecule type" value="Genomic_DNA"/>
</dbReference>
<evidence type="ECO:0000259" key="2">
    <source>
        <dbReference type="Pfam" id="PF05699"/>
    </source>
</evidence>
<dbReference type="GO" id="GO:0005634">
    <property type="term" value="C:nucleus"/>
    <property type="evidence" value="ECO:0007669"/>
    <property type="project" value="TreeGrafter"/>
</dbReference>
<evidence type="ECO:0000313" key="4">
    <source>
        <dbReference type="Proteomes" id="UP000789524"/>
    </source>
</evidence>
<dbReference type="GO" id="GO:0006357">
    <property type="term" value="P:regulation of transcription by RNA polymerase II"/>
    <property type="evidence" value="ECO:0007669"/>
    <property type="project" value="TreeGrafter"/>
</dbReference>
<feature type="region of interest" description="Disordered" evidence="1">
    <location>
        <begin position="1"/>
        <end position="40"/>
    </location>
</feature>
<keyword evidence="4" id="KW-1185">Reference proteome</keyword>
<feature type="domain" description="HAT C-terminal dimerisation" evidence="2">
    <location>
        <begin position="253"/>
        <end position="328"/>
    </location>
</feature>
<dbReference type="OrthoDB" id="2438421at2759"/>
<dbReference type="AlphaFoldDB" id="A0A8J2QHG9"/>
<sequence length="338" mass="38351">MESRQRLNQDEIATILENDDDYSPLDSDSEEEDRVVEDDVWSDNEDAMVDFVEDTSRQEDPDNNIASRESPNLEIFRYVKIAAQLLLDDTDSPELVTGQEIEILKQLIPLLQPLEFVTRESSGQNYVTLSKIIPMINCLTSQLTKFSSSIECVTQLQKKLLSECKKRFGLIEFNTLAALATILDPRFKNLHFQDANACGRAIQKLKNIIKEDITISTSGSEDEIAEDFDFWSHHKQLAVGQKRRRASTKADEVSIYLANPVCALKANPLEEWEDLKPVFPALYKQARIYLNVVSTSVPCERLFSKAGATVTVSRNRLTGKHLEKFIFLGSTTKTDFFS</sequence>
<comment type="caution">
    <text evidence="3">The sequence shown here is derived from an EMBL/GenBank/DDBJ whole genome shotgun (WGS) entry which is preliminary data.</text>
</comment>
<gene>
    <name evidence="3" type="ORF">DCHRY22_LOCUS4084</name>
</gene>
<accession>A0A8J2QHG9</accession>
<proteinExistence type="predicted"/>
<evidence type="ECO:0000313" key="3">
    <source>
        <dbReference type="EMBL" id="CAG9562811.1"/>
    </source>
</evidence>
<dbReference type="PANTHER" id="PTHR46169">
    <property type="entry name" value="DNA REPLICATION-RELATED ELEMENT FACTOR, ISOFORM A"/>
    <property type="match status" value="1"/>
</dbReference>
<dbReference type="SUPFAM" id="SSF53098">
    <property type="entry name" value="Ribonuclease H-like"/>
    <property type="match status" value="1"/>
</dbReference>
<name>A0A8J2QHG9_9NEOP</name>
<dbReference type="PANTHER" id="PTHR46169:SF29">
    <property type="entry name" value="DNA REPLICATION-RELATED ELEMENT FACTOR, ISOFORM A"/>
    <property type="match status" value="1"/>
</dbReference>
<feature type="compositionally biased region" description="Acidic residues" evidence="1">
    <location>
        <begin position="17"/>
        <end position="40"/>
    </location>
</feature>
<evidence type="ECO:0000256" key="1">
    <source>
        <dbReference type="SAM" id="MobiDB-lite"/>
    </source>
</evidence>
<organism evidence="3 4">
    <name type="scientific">Danaus chrysippus</name>
    <name type="common">African queen</name>
    <dbReference type="NCBI Taxonomy" id="151541"/>
    <lineage>
        <taxon>Eukaryota</taxon>
        <taxon>Metazoa</taxon>
        <taxon>Ecdysozoa</taxon>
        <taxon>Arthropoda</taxon>
        <taxon>Hexapoda</taxon>
        <taxon>Insecta</taxon>
        <taxon>Pterygota</taxon>
        <taxon>Neoptera</taxon>
        <taxon>Endopterygota</taxon>
        <taxon>Lepidoptera</taxon>
        <taxon>Glossata</taxon>
        <taxon>Ditrysia</taxon>
        <taxon>Papilionoidea</taxon>
        <taxon>Nymphalidae</taxon>
        <taxon>Danainae</taxon>
        <taxon>Danaini</taxon>
        <taxon>Danaina</taxon>
        <taxon>Danaus</taxon>
        <taxon>Anosia</taxon>
    </lineage>
</organism>